<dbReference type="SMART" id="SM00249">
    <property type="entry name" value="PHD"/>
    <property type="match status" value="1"/>
</dbReference>
<dbReference type="SUPFAM" id="SSF57903">
    <property type="entry name" value="FYVE/PHD zinc finger"/>
    <property type="match status" value="1"/>
</dbReference>
<dbReference type="SMART" id="SM00184">
    <property type="entry name" value="RING"/>
    <property type="match status" value="2"/>
</dbReference>
<dbReference type="PROSITE" id="PS50016">
    <property type="entry name" value="ZF_PHD_2"/>
    <property type="match status" value="1"/>
</dbReference>
<evidence type="ECO:0000259" key="7">
    <source>
        <dbReference type="PROSITE" id="PS50089"/>
    </source>
</evidence>
<dbReference type="PROSITE" id="PS00518">
    <property type="entry name" value="ZF_RING_1"/>
    <property type="match status" value="1"/>
</dbReference>
<evidence type="ECO:0000256" key="2">
    <source>
        <dbReference type="ARBA" id="ARBA00022771"/>
    </source>
</evidence>
<feature type="compositionally biased region" description="Polar residues" evidence="5">
    <location>
        <begin position="1174"/>
        <end position="1184"/>
    </location>
</feature>
<comment type="caution">
    <text evidence="8">The sequence shown here is derived from an EMBL/GenBank/DDBJ whole genome shotgun (WGS) entry which is preliminary data.</text>
</comment>
<dbReference type="PROSITE" id="PS50089">
    <property type="entry name" value="ZF_RING_2"/>
    <property type="match status" value="1"/>
</dbReference>
<name>A0A8T0S200_PANVG</name>
<organism evidence="8 9">
    <name type="scientific">Panicum virgatum</name>
    <name type="common">Blackwell switchgrass</name>
    <dbReference type="NCBI Taxonomy" id="38727"/>
    <lineage>
        <taxon>Eukaryota</taxon>
        <taxon>Viridiplantae</taxon>
        <taxon>Streptophyta</taxon>
        <taxon>Embryophyta</taxon>
        <taxon>Tracheophyta</taxon>
        <taxon>Spermatophyta</taxon>
        <taxon>Magnoliopsida</taxon>
        <taxon>Liliopsida</taxon>
        <taxon>Poales</taxon>
        <taxon>Poaceae</taxon>
        <taxon>PACMAD clade</taxon>
        <taxon>Panicoideae</taxon>
        <taxon>Panicodae</taxon>
        <taxon>Paniceae</taxon>
        <taxon>Panicinae</taxon>
        <taxon>Panicum</taxon>
        <taxon>Panicum sect. Hiantes</taxon>
    </lineage>
</organism>
<dbReference type="SUPFAM" id="SSF57850">
    <property type="entry name" value="RING/U-box"/>
    <property type="match status" value="1"/>
</dbReference>
<reference evidence="8" key="1">
    <citation type="submission" date="2020-05" db="EMBL/GenBank/DDBJ databases">
        <title>WGS assembly of Panicum virgatum.</title>
        <authorList>
            <person name="Lovell J.T."/>
            <person name="Jenkins J."/>
            <person name="Shu S."/>
            <person name="Juenger T.E."/>
            <person name="Schmutz J."/>
        </authorList>
    </citation>
    <scope>NUCLEOTIDE SEQUENCE</scope>
    <source>
        <strain evidence="8">AP13</strain>
    </source>
</reference>
<evidence type="ECO:0008006" key="10">
    <source>
        <dbReference type="Google" id="ProtNLM"/>
    </source>
</evidence>
<dbReference type="Gene3D" id="3.30.40.10">
    <property type="entry name" value="Zinc/RING finger domain, C3HC4 (zinc finger)"/>
    <property type="match status" value="2"/>
</dbReference>
<dbReference type="Pfam" id="PF13639">
    <property type="entry name" value="zf-RING_2"/>
    <property type="match status" value="1"/>
</dbReference>
<keyword evidence="3" id="KW-0862">Zinc</keyword>
<evidence type="ECO:0000313" key="8">
    <source>
        <dbReference type="EMBL" id="KAG2591275.1"/>
    </source>
</evidence>
<dbReference type="EMBL" id="CM029046">
    <property type="protein sequence ID" value="KAG2591275.1"/>
    <property type="molecule type" value="Genomic_DNA"/>
</dbReference>
<protein>
    <recommendedName>
        <fullName evidence="10">RING/U-box protein</fullName>
    </recommendedName>
</protein>
<dbReference type="InterPro" id="IPR013083">
    <property type="entry name" value="Znf_RING/FYVE/PHD"/>
</dbReference>
<feature type="region of interest" description="Disordered" evidence="5">
    <location>
        <begin position="1065"/>
        <end position="1184"/>
    </location>
</feature>
<evidence type="ECO:0000256" key="1">
    <source>
        <dbReference type="ARBA" id="ARBA00022723"/>
    </source>
</evidence>
<evidence type="ECO:0000259" key="6">
    <source>
        <dbReference type="PROSITE" id="PS50016"/>
    </source>
</evidence>
<dbReference type="OrthoDB" id="21204at2759"/>
<evidence type="ECO:0000256" key="3">
    <source>
        <dbReference type="ARBA" id="ARBA00022833"/>
    </source>
</evidence>
<feature type="region of interest" description="Disordered" evidence="5">
    <location>
        <begin position="336"/>
        <end position="430"/>
    </location>
</feature>
<dbReference type="InterPro" id="IPR001841">
    <property type="entry name" value="Znf_RING"/>
</dbReference>
<evidence type="ECO:0000256" key="5">
    <source>
        <dbReference type="SAM" id="MobiDB-lite"/>
    </source>
</evidence>
<evidence type="ECO:0000256" key="4">
    <source>
        <dbReference type="PROSITE-ProRule" id="PRU00175"/>
    </source>
</evidence>
<dbReference type="InterPro" id="IPR001965">
    <property type="entry name" value="Znf_PHD"/>
</dbReference>
<dbReference type="InterPro" id="IPR011011">
    <property type="entry name" value="Znf_FYVE_PHD"/>
</dbReference>
<dbReference type="InterPro" id="IPR019787">
    <property type="entry name" value="Znf_PHD-finger"/>
</dbReference>
<feature type="compositionally biased region" description="Polar residues" evidence="5">
    <location>
        <begin position="359"/>
        <end position="372"/>
    </location>
</feature>
<dbReference type="PANTHER" id="PTHR15315">
    <property type="entry name" value="RING FINGER PROTEIN 41, 151"/>
    <property type="match status" value="1"/>
</dbReference>
<keyword evidence="2 4" id="KW-0863">Zinc-finger</keyword>
<dbReference type="GO" id="GO:0016567">
    <property type="term" value="P:protein ubiquitination"/>
    <property type="evidence" value="ECO:0007669"/>
    <property type="project" value="TreeGrafter"/>
</dbReference>
<dbReference type="GO" id="GO:0061630">
    <property type="term" value="F:ubiquitin protein ligase activity"/>
    <property type="evidence" value="ECO:0007669"/>
    <property type="project" value="TreeGrafter"/>
</dbReference>
<feature type="compositionally biased region" description="Low complexity" evidence="5">
    <location>
        <begin position="723"/>
        <end position="738"/>
    </location>
</feature>
<accession>A0A8T0S200</accession>
<dbReference type="PANTHER" id="PTHR15315:SF26">
    <property type="entry name" value="E3 UBIQUITIN-PROTEIN LIGASE NRDP1"/>
    <property type="match status" value="1"/>
</dbReference>
<proteinExistence type="predicted"/>
<feature type="region of interest" description="Disordered" evidence="5">
    <location>
        <begin position="1029"/>
        <end position="1049"/>
    </location>
</feature>
<dbReference type="Proteomes" id="UP000823388">
    <property type="component" value="Chromosome 5N"/>
</dbReference>
<evidence type="ECO:0000313" key="9">
    <source>
        <dbReference type="Proteomes" id="UP000823388"/>
    </source>
</evidence>
<keyword evidence="1" id="KW-0479">Metal-binding</keyword>
<feature type="domain" description="RING-type" evidence="7">
    <location>
        <begin position="36"/>
        <end position="75"/>
    </location>
</feature>
<feature type="domain" description="PHD-type" evidence="6">
    <location>
        <begin position="68"/>
        <end position="189"/>
    </location>
</feature>
<feature type="compositionally biased region" description="Basic and acidic residues" evidence="5">
    <location>
        <begin position="744"/>
        <end position="768"/>
    </location>
</feature>
<feature type="compositionally biased region" description="Polar residues" evidence="5">
    <location>
        <begin position="1029"/>
        <end position="1040"/>
    </location>
</feature>
<dbReference type="Pfam" id="PF00628">
    <property type="entry name" value="PHD"/>
    <property type="match status" value="1"/>
</dbReference>
<dbReference type="InterPro" id="IPR017907">
    <property type="entry name" value="Znf_RING_CS"/>
</dbReference>
<dbReference type="GO" id="GO:0008270">
    <property type="term" value="F:zinc ion binding"/>
    <property type="evidence" value="ECO:0007669"/>
    <property type="project" value="UniProtKB-KW"/>
</dbReference>
<feature type="region of interest" description="Disordered" evidence="5">
    <location>
        <begin position="719"/>
        <end position="768"/>
    </location>
</feature>
<feature type="region of interest" description="Disordered" evidence="5">
    <location>
        <begin position="282"/>
        <end position="303"/>
    </location>
</feature>
<sequence>MFPWEMEVDGESSGAPGKMDDPTVLQENYAFKNESCGICGDIVIDRGVLDCCQHWFCYTCIDNWAAITNRCPLCKSEFQHITSTPVYGAIGAVDEDEYSLTSCDDDWYVQEESSTLSFPSYYIDAEAVVCLDDGDCKIRSGLVAAEDDATLDTSIACDSCDKWYHAICVGFNPEVTSENSWLCPRCVSSEVKHTADVILKQNLSEECVIGSDRTSTDASFSGRVSVSVADEGETALVVSMVGVQYETRSDLSEGSLGLKTTHEAFDYSPYSSHSRDAFTHNTAADSSSLRNTDSFSRSQNRSSEMNIVRTLYSESTEMPLQFSPIRESAVTISAEQSNMSNEQLDVPKLVSCPVRGNSKEATNTGDDNAAQRSNDERPPVVKSPQPSLPDAVQQMKTAQNMQSPLRHDGHESNSMKEEKDLESGSEVSHPAKKAKLEVHEQDMNLTGNSVFSSTHSHTTNSAKDNVDDMSEFLAQHKSVPDIMSIVEGETYIRDPGRELAKPVGRRAGDKSGLRVKKILRKEEGKQSSAMVQKLQKEIREVVRDTGTNIIEKDGSFDEKLLTAFRAAIGKSVDGTAKNTNQLIRTRRSLLQKGNKRENLTKKLYGTSTGRRRSDWHRDWEVEFWKYRCSPGTNPEKIETLQSVLQLLKRSSEMDKESAQGKRGESNNSILSRLYLADASVVPRKDDIRPLSALEGCAPLDKSSQIKANNSKSPNISAAEIDATKISSPSSTGKIPSSSTLNKEASIRRENRNSQPSLDKKNRSSGDIKEDKRKWALEILARKNASSVTSKDQTGDNDALKGNFPLLAQLPVDMRPKLAAGRNNKVPISVRQAQLHRIAEHYLQKANLDVIRRCADTELAIADAVNVEKDIYGRSSSKSIYVSLCSQASRQPAKEKSDKDTSTLTKKTELGSDLILQKVTSENTNISSSDMEDAVHRVVVSDQESELGNDIASEQTVPEHTISFSSAEEALRKAGLFDSPPNSPEREITSVEGECRLEEQSKNLQSLKDDISSLPNDFDAAICENLNTVSCQQPQPNSGEQQKLAARGDAEKDVTANKTNAMNLAETDGCSEQCEKSSGPGSGISVDRNMPDKVAGNVETSRDVEKAASSLPNQPQEDGLPIDGEVIRNPKNLEPTKEKSSSVKPSLNSKHPKGDKPTHIAEGGDDPKKQAPDPASNNTPDGSSSTYKKVEMFVKEHIRPLCKSGVITVDQYRWSVAKTTDKVMNFHRDAKNASFLIKEGDKVKKLALQYVEAAQQKIKSDSA</sequence>
<feature type="compositionally biased region" description="Polar residues" evidence="5">
    <location>
        <begin position="394"/>
        <end position="403"/>
    </location>
</feature>
<dbReference type="AlphaFoldDB" id="A0A8T0S200"/>
<feature type="compositionally biased region" description="Basic and acidic residues" evidence="5">
    <location>
        <begin position="405"/>
        <end position="422"/>
    </location>
</feature>
<keyword evidence="9" id="KW-1185">Reference proteome</keyword>
<gene>
    <name evidence="8" type="ORF">PVAP13_5NG588600</name>
</gene>